<dbReference type="EMBL" id="PCTR01000014">
    <property type="protein sequence ID" value="PIP86184.1"/>
    <property type="molecule type" value="Genomic_DNA"/>
</dbReference>
<sequence>MFEKDEVLRFRKLENIANITVFSPETHEEFGLVIGVENNTSTKLGTVIKVKQVVVKYLILDCESSSE</sequence>
<protein>
    <submittedName>
        <fullName evidence="1">Uncharacterized protein</fullName>
    </submittedName>
</protein>
<organism evidence="1 2">
    <name type="scientific">Candidatus Collierbacteria bacterium CG22_combo_CG10-13_8_21_14_all_43_12</name>
    <dbReference type="NCBI Taxonomy" id="1974537"/>
    <lineage>
        <taxon>Bacteria</taxon>
        <taxon>Candidatus Collieribacteriota</taxon>
    </lineage>
</organism>
<accession>A0A2H0DVI1</accession>
<reference evidence="1 2" key="1">
    <citation type="submission" date="2017-09" db="EMBL/GenBank/DDBJ databases">
        <title>Depth-based differentiation of microbial function through sediment-hosted aquifers and enrichment of novel symbionts in the deep terrestrial subsurface.</title>
        <authorList>
            <person name="Probst A.J."/>
            <person name="Ladd B."/>
            <person name="Jarett J.K."/>
            <person name="Geller-Mcgrath D.E."/>
            <person name="Sieber C.M."/>
            <person name="Emerson J.B."/>
            <person name="Anantharaman K."/>
            <person name="Thomas B.C."/>
            <person name="Malmstrom R."/>
            <person name="Stieglmeier M."/>
            <person name="Klingl A."/>
            <person name="Woyke T."/>
            <person name="Ryan C.M."/>
            <person name="Banfield J.F."/>
        </authorList>
    </citation>
    <scope>NUCLEOTIDE SEQUENCE [LARGE SCALE GENOMIC DNA]</scope>
    <source>
        <strain evidence="1">CG22_combo_CG10-13_8_21_14_all_43_12</strain>
    </source>
</reference>
<comment type="caution">
    <text evidence="1">The sequence shown here is derived from an EMBL/GenBank/DDBJ whole genome shotgun (WGS) entry which is preliminary data.</text>
</comment>
<evidence type="ECO:0000313" key="1">
    <source>
        <dbReference type="EMBL" id="PIP86184.1"/>
    </source>
</evidence>
<proteinExistence type="predicted"/>
<evidence type="ECO:0000313" key="2">
    <source>
        <dbReference type="Proteomes" id="UP000231136"/>
    </source>
</evidence>
<name>A0A2H0DVI1_9BACT</name>
<dbReference type="AlphaFoldDB" id="A0A2H0DVI1"/>
<gene>
    <name evidence="1" type="ORF">COW83_00280</name>
</gene>
<dbReference type="Proteomes" id="UP000231136">
    <property type="component" value="Unassembled WGS sequence"/>
</dbReference>